<keyword evidence="4" id="KW-0560">Oxidoreductase</keyword>
<comment type="caution">
    <text evidence="6">The sequence shown here is derived from an EMBL/GenBank/DDBJ whole genome shotgun (WGS) entry which is preliminary data.</text>
</comment>
<keyword evidence="7" id="KW-1185">Reference proteome</keyword>
<dbReference type="PANTHER" id="PTHR47356">
    <property type="entry name" value="FAD-DEPENDENT MONOOXYGENASE ASQG-RELATED"/>
    <property type="match status" value="1"/>
</dbReference>
<evidence type="ECO:0000256" key="3">
    <source>
        <dbReference type="ARBA" id="ARBA00022827"/>
    </source>
</evidence>
<dbReference type="InterPro" id="IPR036188">
    <property type="entry name" value="FAD/NAD-bd_sf"/>
</dbReference>
<evidence type="ECO:0000313" key="7">
    <source>
        <dbReference type="Proteomes" id="UP000469558"/>
    </source>
</evidence>
<protein>
    <submittedName>
        <fullName evidence="6">FAD-dependent monooxygenase paxM</fullName>
    </submittedName>
</protein>
<dbReference type="GO" id="GO:0004497">
    <property type="term" value="F:monooxygenase activity"/>
    <property type="evidence" value="ECO:0007669"/>
    <property type="project" value="UniProtKB-KW"/>
</dbReference>
<dbReference type="PRINTS" id="PR00420">
    <property type="entry name" value="RNGMNOXGNASE"/>
</dbReference>
<dbReference type="GO" id="GO:0071949">
    <property type="term" value="F:FAD binding"/>
    <property type="evidence" value="ECO:0007669"/>
    <property type="project" value="InterPro"/>
</dbReference>
<dbReference type="OrthoDB" id="10029326at2759"/>
<evidence type="ECO:0000313" key="6">
    <source>
        <dbReference type="EMBL" id="TVY73255.1"/>
    </source>
</evidence>
<evidence type="ECO:0000259" key="5">
    <source>
        <dbReference type="Pfam" id="PF01494"/>
    </source>
</evidence>
<feature type="domain" description="FAD-binding" evidence="5">
    <location>
        <begin position="25"/>
        <end position="273"/>
    </location>
</feature>
<dbReference type="Gene3D" id="3.50.50.60">
    <property type="entry name" value="FAD/NAD(P)-binding domain"/>
    <property type="match status" value="1"/>
</dbReference>
<dbReference type="PANTHER" id="PTHR47356:SF2">
    <property type="entry name" value="FAD-BINDING DOMAIN-CONTAINING PROTEIN-RELATED"/>
    <property type="match status" value="1"/>
</dbReference>
<keyword evidence="3" id="KW-0274">FAD</keyword>
<comment type="similarity">
    <text evidence="1">Belongs to the paxM FAD-dependent monooxygenase family.</text>
</comment>
<proteinExistence type="inferred from homology"/>
<name>A0A8T9C1C6_9HELO</name>
<evidence type="ECO:0000256" key="2">
    <source>
        <dbReference type="ARBA" id="ARBA00022630"/>
    </source>
</evidence>
<dbReference type="InterPro" id="IPR002938">
    <property type="entry name" value="FAD-bd"/>
</dbReference>
<dbReference type="Pfam" id="PF01494">
    <property type="entry name" value="FAD_binding_3"/>
    <property type="match status" value="1"/>
</dbReference>
<dbReference type="AlphaFoldDB" id="A0A8T9C1C6"/>
<dbReference type="SUPFAM" id="SSF51905">
    <property type="entry name" value="FAD/NAD(P)-binding domain"/>
    <property type="match status" value="1"/>
</dbReference>
<feature type="non-terminal residue" evidence="6">
    <location>
        <position position="1"/>
    </location>
</feature>
<gene>
    <name evidence="6" type="primary">paxM</name>
    <name evidence="6" type="ORF">LSUE1_G005053</name>
</gene>
<reference evidence="6 7" key="1">
    <citation type="submission" date="2018-05" db="EMBL/GenBank/DDBJ databases">
        <title>Genome sequencing and assembly of the regulated plant pathogen Lachnellula willkommii and related sister species for the development of diagnostic species identification markers.</title>
        <authorList>
            <person name="Giroux E."/>
            <person name="Bilodeau G."/>
        </authorList>
    </citation>
    <scope>NUCLEOTIDE SEQUENCE [LARGE SCALE GENOMIC DNA]</scope>
    <source>
        <strain evidence="6 7">CBS 268.59</strain>
    </source>
</reference>
<keyword evidence="2" id="KW-0285">Flavoprotein</keyword>
<sequence>LRGNRLSYPCGIAERAMFLKSLYEQLGDKTKIHLKKKVVGLRHEQDCVKVLCADGTEVVGSVIIGADGIHSKVREEIQRLGEVNGQINRDKFSVKAEYNCIFGISDAVPSLSPGDGHIASDVDNSSLVFVSRHGKANWFLFSKMDKIYPEGSIPRLTESQMKAKVEKFKDFHFTEDVRLKDMIDRSTSLSYVPLEEATFENWTYGRAVCVGDSIHKMTPNMGQGGNQAIESAAVLTNCLLKILNQTKNPTNDDIETALRKYQDLRQKRAKHFVKMSGLVSRDETLATLRHTLRFLYFPLPSSEMFANMQTYMYTSAPYLKFLPLPKRLAGNKYWNEGLAAGEEMDLSRARL</sequence>
<organism evidence="6 7">
    <name type="scientific">Lachnellula suecica</name>
    <dbReference type="NCBI Taxonomy" id="602035"/>
    <lineage>
        <taxon>Eukaryota</taxon>
        <taxon>Fungi</taxon>
        <taxon>Dikarya</taxon>
        <taxon>Ascomycota</taxon>
        <taxon>Pezizomycotina</taxon>
        <taxon>Leotiomycetes</taxon>
        <taxon>Helotiales</taxon>
        <taxon>Lachnaceae</taxon>
        <taxon>Lachnellula</taxon>
    </lineage>
</organism>
<dbReference type="InterPro" id="IPR050562">
    <property type="entry name" value="FAD_mOase_fung"/>
</dbReference>
<evidence type="ECO:0000256" key="1">
    <source>
        <dbReference type="ARBA" id="ARBA00007992"/>
    </source>
</evidence>
<dbReference type="Proteomes" id="UP000469558">
    <property type="component" value="Unassembled WGS sequence"/>
</dbReference>
<dbReference type="EMBL" id="QGMK01001137">
    <property type="protein sequence ID" value="TVY73255.1"/>
    <property type="molecule type" value="Genomic_DNA"/>
</dbReference>
<keyword evidence="6" id="KW-0503">Monooxygenase</keyword>
<evidence type="ECO:0000256" key="4">
    <source>
        <dbReference type="ARBA" id="ARBA00023002"/>
    </source>
</evidence>
<accession>A0A8T9C1C6</accession>